<dbReference type="PANTHER" id="PTHR33910:SF1">
    <property type="entry name" value="PROTEIN TRANSLOCASE SUBUNIT SECE"/>
    <property type="match status" value="1"/>
</dbReference>
<dbReference type="GO" id="GO:0009306">
    <property type="term" value="P:protein secretion"/>
    <property type="evidence" value="ECO:0007669"/>
    <property type="project" value="UniProtKB-UniRule"/>
</dbReference>
<evidence type="ECO:0000256" key="3">
    <source>
        <dbReference type="ARBA" id="ARBA00022475"/>
    </source>
</evidence>
<dbReference type="GO" id="GO:0006605">
    <property type="term" value="P:protein targeting"/>
    <property type="evidence" value="ECO:0007669"/>
    <property type="project" value="UniProtKB-UniRule"/>
</dbReference>
<dbReference type="GO" id="GO:0043952">
    <property type="term" value="P:protein transport by the Sec complex"/>
    <property type="evidence" value="ECO:0007669"/>
    <property type="project" value="UniProtKB-UniRule"/>
</dbReference>
<evidence type="ECO:0000256" key="7">
    <source>
        <dbReference type="ARBA" id="ARBA00023010"/>
    </source>
</evidence>
<protein>
    <recommendedName>
        <fullName evidence="9">Protein translocase subunit SecE</fullName>
    </recommendedName>
</protein>
<dbReference type="EMBL" id="CP114014">
    <property type="protein sequence ID" value="XAY04444.1"/>
    <property type="molecule type" value="Genomic_DNA"/>
</dbReference>
<dbReference type="InterPro" id="IPR005807">
    <property type="entry name" value="SecE_bac"/>
</dbReference>
<dbReference type="AlphaFoldDB" id="A0AAU7AS16"/>
<feature type="transmembrane region" description="Helical" evidence="9">
    <location>
        <begin position="64"/>
        <end position="84"/>
    </location>
</feature>
<evidence type="ECO:0000256" key="8">
    <source>
        <dbReference type="ARBA" id="ARBA00023136"/>
    </source>
</evidence>
<dbReference type="NCBIfam" id="TIGR00964">
    <property type="entry name" value="secE_bact"/>
    <property type="match status" value="1"/>
</dbReference>
<dbReference type="HAMAP" id="MF_00422">
    <property type="entry name" value="SecE"/>
    <property type="match status" value="1"/>
</dbReference>
<gene>
    <name evidence="9 10" type="primary">secE</name>
    <name evidence="10" type="ORF">DSM112329_01277</name>
</gene>
<accession>A0AAU7AS16</accession>
<dbReference type="GO" id="GO:0065002">
    <property type="term" value="P:intracellular protein transmembrane transport"/>
    <property type="evidence" value="ECO:0007669"/>
    <property type="project" value="UniProtKB-UniRule"/>
</dbReference>
<dbReference type="InterPro" id="IPR038379">
    <property type="entry name" value="SecE_sf"/>
</dbReference>
<evidence type="ECO:0000256" key="6">
    <source>
        <dbReference type="ARBA" id="ARBA00022989"/>
    </source>
</evidence>
<dbReference type="PANTHER" id="PTHR33910">
    <property type="entry name" value="PROTEIN TRANSLOCASE SUBUNIT SECE"/>
    <property type="match status" value="1"/>
</dbReference>
<evidence type="ECO:0000256" key="1">
    <source>
        <dbReference type="ARBA" id="ARBA00004370"/>
    </source>
</evidence>
<evidence type="ECO:0000256" key="9">
    <source>
        <dbReference type="HAMAP-Rule" id="MF_00422"/>
    </source>
</evidence>
<dbReference type="PROSITE" id="PS01067">
    <property type="entry name" value="SECE_SEC61G"/>
    <property type="match status" value="1"/>
</dbReference>
<keyword evidence="8 9" id="KW-0472">Membrane</keyword>
<organism evidence="10">
    <name type="scientific">Paraconexibacter sp. AEG42_29</name>
    <dbReference type="NCBI Taxonomy" id="2997339"/>
    <lineage>
        <taxon>Bacteria</taxon>
        <taxon>Bacillati</taxon>
        <taxon>Actinomycetota</taxon>
        <taxon>Thermoleophilia</taxon>
        <taxon>Solirubrobacterales</taxon>
        <taxon>Paraconexibacteraceae</taxon>
        <taxon>Paraconexibacter</taxon>
    </lineage>
</organism>
<evidence type="ECO:0000256" key="2">
    <source>
        <dbReference type="ARBA" id="ARBA00022448"/>
    </source>
</evidence>
<keyword evidence="2 9" id="KW-0813">Transport</keyword>
<comment type="function">
    <text evidence="9">Essential subunit of the Sec protein translocation channel SecYEG. Clamps together the 2 halves of SecY. May contact the channel plug during translocation.</text>
</comment>
<comment type="subunit">
    <text evidence="9">Component of the Sec protein translocase complex. Heterotrimer consisting of SecY, SecE and SecG subunits. The heterotrimers can form oligomers, although 1 heterotrimer is thought to be able to translocate proteins. Interacts with the ribosome. Interacts with SecDF, and other proteins may be involved. Interacts with SecA.</text>
</comment>
<comment type="similarity">
    <text evidence="9">Belongs to the SecE/SEC61-gamma family.</text>
</comment>
<dbReference type="Gene3D" id="1.20.5.1030">
    <property type="entry name" value="Preprotein translocase secy subunit"/>
    <property type="match status" value="1"/>
</dbReference>
<comment type="subcellular location">
    <subcellularLocation>
        <location evidence="9">Cell membrane</location>
        <topology evidence="9">Single-pass membrane protein</topology>
    </subcellularLocation>
    <subcellularLocation>
        <location evidence="1">Membrane</location>
    </subcellularLocation>
</comment>
<keyword evidence="4 9" id="KW-0812">Transmembrane</keyword>
<proteinExistence type="inferred from homology"/>
<dbReference type="KEGG" id="parq:DSM112329_01277"/>
<dbReference type="InterPro" id="IPR001901">
    <property type="entry name" value="Translocase_SecE/Sec61-g"/>
</dbReference>
<dbReference type="RefSeq" id="WP_354700983.1">
    <property type="nucleotide sequence ID" value="NZ_CP114014.1"/>
</dbReference>
<sequence length="97" mass="10066">MADSSQDEPEIDDVSLEKAALAGAPSAAALPAAPTPKGIGRFSSFLRASWAELQRVQWPDRGQVGQATAVVIGFVIVAGAYLGLADALAKELVDFIL</sequence>
<dbReference type="Pfam" id="PF00584">
    <property type="entry name" value="SecE"/>
    <property type="match status" value="1"/>
</dbReference>
<dbReference type="GO" id="GO:0005886">
    <property type="term" value="C:plasma membrane"/>
    <property type="evidence" value="ECO:0007669"/>
    <property type="project" value="UniProtKB-SubCell"/>
</dbReference>
<evidence type="ECO:0000256" key="4">
    <source>
        <dbReference type="ARBA" id="ARBA00022692"/>
    </source>
</evidence>
<reference evidence="10" key="1">
    <citation type="submission" date="2022-12" db="EMBL/GenBank/DDBJ databases">
        <title>Paraconexibacter alkalitolerans sp. nov. and Baekduia alba sp. nov., isolated from soil and emended description of the genera Paraconexibacter (Chun et al., 2020) and Baekduia (An et al., 2020).</title>
        <authorList>
            <person name="Vieira S."/>
            <person name="Huber K.J."/>
            <person name="Geppert A."/>
            <person name="Wolf J."/>
            <person name="Neumann-Schaal M."/>
            <person name="Muesken M."/>
            <person name="Overmann J."/>
        </authorList>
    </citation>
    <scope>NUCLEOTIDE SEQUENCE</scope>
    <source>
        <strain evidence="10">AEG42_29</strain>
    </source>
</reference>
<name>A0AAU7AS16_9ACTN</name>
<dbReference type="GO" id="GO:0008320">
    <property type="term" value="F:protein transmembrane transporter activity"/>
    <property type="evidence" value="ECO:0007669"/>
    <property type="project" value="UniProtKB-UniRule"/>
</dbReference>
<keyword evidence="3 9" id="KW-1003">Cell membrane</keyword>
<keyword evidence="6 9" id="KW-1133">Transmembrane helix</keyword>
<evidence type="ECO:0000313" key="10">
    <source>
        <dbReference type="EMBL" id="XAY04444.1"/>
    </source>
</evidence>
<keyword evidence="5 9" id="KW-0653">Protein transport</keyword>
<keyword evidence="7 9" id="KW-0811">Translocation</keyword>
<evidence type="ECO:0000256" key="5">
    <source>
        <dbReference type="ARBA" id="ARBA00022927"/>
    </source>
</evidence>